<accession>A0A094L096</accession>
<keyword evidence="12" id="KW-1185">Reference proteome</keyword>
<dbReference type="eggNOG" id="COG1600">
    <property type="taxonomic scope" value="Bacteria"/>
</dbReference>
<evidence type="ECO:0000256" key="9">
    <source>
        <dbReference type="HAMAP-Rule" id="MF_00916"/>
    </source>
</evidence>
<feature type="binding site" evidence="9">
    <location>
        <position position="199"/>
    </location>
    <ligand>
        <name>[4Fe-4S] cluster</name>
        <dbReference type="ChEBI" id="CHEBI:49883"/>
        <label>2</label>
    </ligand>
</feature>
<dbReference type="HAMAP" id="MF_00916">
    <property type="entry name" value="QueG"/>
    <property type="match status" value="1"/>
</dbReference>
<dbReference type="InterPro" id="IPR004453">
    <property type="entry name" value="QueG"/>
</dbReference>
<protein>
    <recommendedName>
        <fullName evidence="9">Epoxyqueuosine reductase</fullName>
        <ecNumber evidence="9">1.17.99.6</ecNumber>
    </recommendedName>
    <alternativeName>
        <fullName evidence="9">Queuosine biosynthesis protein QueG</fullName>
    </alternativeName>
</protein>
<evidence type="ECO:0000256" key="2">
    <source>
        <dbReference type="ARBA" id="ARBA00022490"/>
    </source>
</evidence>
<dbReference type="OrthoDB" id="9784571at2"/>
<feature type="binding site" evidence="9">
    <location>
        <position position="153"/>
    </location>
    <ligand>
        <name>cob(II)alamin</name>
        <dbReference type="ChEBI" id="CHEBI:16304"/>
    </ligand>
</feature>
<sequence>MDFQQLAADIKRWGNELGFQKVGITDLDLSTERAALQRWLDAGMHGEMEYMARHAELRSRPEQLHEGSVRAISVRMNYLPAEAGFARTLKNPRLGYISRYALGRDYHKLMRKRLKQLGERIKAACAELDYRPFVDSAPIMERPLAVKAGLGWTGKHTLVLDEQGGSWFFLGELLVNLPLPVDQPVAEKCGSCTACITICPTQAIVEPYRVDARRCISYLTIELKSAIPEQFRPLMGNRIYGCDDCQLICPWNRYAQLTDEADFAPRKDLHAPELLELWQWDEATFLQKTEGSPIRRIGFACWQRNLAVALGNAPYDPAIISALKAQRGKVNAMVDEHIDWALQRQHDRAAGVTKQVLRLTRAVEKGLPRDA</sequence>
<feature type="binding site" evidence="9">
    <location>
        <position position="217"/>
    </location>
    <ligand>
        <name>cob(II)alamin</name>
        <dbReference type="ChEBI" id="CHEBI:16304"/>
    </ligand>
</feature>
<evidence type="ECO:0000259" key="10">
    <source>
        <dbReference type="PROSITE" id="PS51379"/>
    </source>
</evidence>
<keyword evidence="5 9" id="KW-0671">Queuosine biosynthesis</keyword>
<dbReference type="NCBIfam" id="TIGR00276">
    <property type="entry name" value="tRNA epoxyqueuosine(34) reductase QueG"/>
    <property type="match status" value="1"/>
</dbReference>
<reference evidence="11 12" key="1">
    <citation type="submission" date="2014-06" db="EMBL/GenBank/DDBJ databases">
        <title>Draft genome sequence of Idiomarina sp. MCCC 1A10513.</title>
        <authorList>
            <person name="Du J."/>
            <person name="Lai Q."/>
            <person name="Shao Z."/>
        </authorList>
    </citation>
    <scope>NUCLEOTIDE SEQUENCE [LARGE SCALE GENOMIC DNA]</scope>
    <source>
        <strain evidence="11 12">MCCC 1A10513</strain>
    </source>
</reference>
<feature type="binding site" evidence="9">
    <location>
        <position position="189"/>
    </location>
    <ligand>
        <name>[4Fe-4S] cluster</name>
        <dbReference type="ChEBI" id="CHEBI:49883"/>
        <label>1</label>
    </ligand>
</feature>
<feature type="binding site" evidence="9">
    <location>
        <position position="245"/>
    </location>
    <ligand>
        <name>[4Fe-4S] cluster</name>
        <dbReference type="ChEBI" id="CHEBI:49883"/>
        <label>2</label>
    </ligand>
</feature>
<keyword evidence="6 9" id="KW-0560">Oxidoreductase</keyword>
<feature type="binding site" evidence="9">
    <location>
        <position position="195"/>
    </location>
    <ligand>
        <name>[4Fe-4S] cluster</name>
        <dbReference type="ChEBI" id="CHEBI:49883"/>
        <label>1</label>
    </ligand>
</feature>
<feature type="binding site" evidence="9">
    <location>
        <position position="58"/>
    </location>
    <ligand>
        <name>cob(II)alamin</name>
        <dbReference type="ChEBI" id="CHEBI:16304"/>
    </ligand>
</feature>
<comment type="caution">
    <text evidence="11">The sequence shown here is derived from an EMBL/GenBank/DDBJ whole genome shotgun (WGS) entry which is preliminary data.</text>
</comment>
<dbReference type="SUPFAM" id="SSF54862">
    <property type="entry name" value="4Fe-4S ferredoxins"/>
    <property type="match status" value="1"/>
</dbReference>
<comment type="caution">
    <text evidence="9">Lacks conserved residue(s) required for the propagation of feature annotation.</text>
</comment>
<comment type="cofactor">
    <cofactor evidence="9">
        <name>[4Fe-4S] cluster</name>
        <dbReference type="ChEBI" id="CHEBI:49883"/>
    </cofactor>
    <text evidence="9">Binds 2 [4Fe-4S] clusters per monomer.</text>
</comment>
<comment type="subcellular location">
    <subcellularLocation>
        <location evidence="9">Cytoplasm</location>
    </subcellularLocation>
</comment>
<feature type="binding site" evidence="9">
    <location>
        <position position="135"/>
    </location>
    <ligand>
        <name>cob(II)alamin</name>
        <dbReference type="ChEBI" id="CHEBI:16304"/>
    </ligand>
</feature>
<keyword evidence="9" id="KW-0846">Cobalamin</keyword>
<feature type="binding site" evidence="9">
    <location>
        <position position="159"/>
    </location>
    <ligand>
        <name>cob(II)alamin</name>
        <dbReference type="ChEBI" id="CHEBI:16304"/>
    </ligand>
</feature>
<comment type="catalytic activity">
    <reaction evidence="9">
        <text>epoxyqueuosine(34) in tRNA + AH2 = queuosine(34) in tRNA + A + H2O</text>
        <dbReference type="Rhea" id="RHEA:32159"/>
        <dbReference type="Rhea" id="RHEA-COMP:18571"/>
        <dbReference type="Rhea" id="RHEA-COMP:18582"/>
        <dbReference type="ChEBI" id="CHEBI:13193"/>
        <dbReference type="ChEBI" id="CHEBI:15377"/>
        <dbReference type="ChEBI" id="CHEBI:17499"/>
        <dbReference type="ChEBI" id="CHEBI:194431"/>
        <dbReference type="ChEBI" id="CHEBI:194443"/>
        <dbReference type="EC" id="1.17.99.6"/>
    </reaction>
</comment>
<keyword evidence="7 9" id="KW-0408">Iron</keyword>
<dbReference type="EC" id="1.17.99.6" evidence="9"/>
<dbReference type="AlphaFoldDB" id="A0A094L096"/>
<dbReference type="InterPro" id="IPR013542">
    <property type="entry name" value="QueG_DUF1730"/>
</dbReference>
<feature type="binding site" evidence="9">
    <location>
        <begin position="242"/>
        <end position="243"/>
    </location>
    <ligand>
        <name>cob(II)alamin</name>
        <dbReference type="ChEBI" id="CHEBI:16304"/>
    </ligand>
</feature>
<dbReference type="InterPro" id="IPR017900">
    <property type="entry name" value="4Fe4S_Fe_S_CS"/>
</dbReference>
<dbReference type="GO" id="GO:0052693">
    <property type="term" value="F:epoxyqueuosine reductase activity"/>
    <property type="evidence" value="ECO:0007669"/>
    <property type="project" value="UniProtKB-UniRule"/>
</dbReference>
<organism evidence="11 12">
    <name type="scientific">Pseudidiomarina atlantica</name>
    <dbReference type="NCBI Taxonomy" id="1517416"/>
    <lineage>
        <taxon>Bacteria</taxon>
        <taxon>Pseudomonadati</taxon>
        <taxon>Pseudomonadota</taxon>
        <taxon>Gammaproteobacteria</taxon>
        <taxon>Alteromonadales</taxon>
        <taxon>Idiomarinaceae</taxon>
        <taxon>Pseudidiomarina</taxon>
    </lineage>
</organism>
<dbReference type="Pfam" id="PF08331">
    <property type="entry name" value="QueG_DUF1730"/>
    <property type="match status" value="1"/>
</dbReference>
<comment type="similarity">
    <text evidence="9">Belongs to the QueG family.</text>
</comment>
<feature type="binding site" evidence="9">
    <location>
        <position position="242"/>
    </location>
    <ligand>
        <name>[4Fe-4S] cluster</name>
        <dbReference type="ChEBI" id="CHEBI:49883"/>
        <label>2</label>
    </ligand>
</feature>
<dbReference type="InterPro" id="IPR017896">
    <property type="entry name" value="4Fe4S_Fe-S-bd"/>
</dbReference>
<dbReference type="GO" id="GO:0046872">
    <property type="term" value="F:metal ion binding"/>
    <property type="evidence" value="ECO:0007669"/>
    <property type="project" value="UniProtKB-KW"/>
</dbReference>
<dbReference type="RefSeq" id="WP_034733987.1">
    <property type="nucleotide sequence ID" value="NZ_JPIN01000013.1"/>
</dbReference>
<dbReference type="UniPathway" id="UPA00392"/>
<dbReference type="GO" id="GO:0005737">
    <property type="term" value="C:cytoplasm"/>
    <property type="evidence" value="ECO:0007669"/>
    <property type="project" value="UniProtKB-SubCell"/>
</dbReference>
<evidence type="ECO:0000256" key="4">
    <source>
        <dbReference type="ARBA" id="ARBA00022723"/>
    </source>
</evidence>
<gene>
    <name evidence="9" type="primary">queG</name>
    <name evidence="11" type="ORF">IDAT_12100</name>
</gene>
<dbReference type="Proteomes" id="UP000053718">
    <property type="component" value="Unassembled WGS sequence"/>
</dbReference>
<dbReference type="GO" id="GO:0008616">
    <property type="term" value="P:tRNA queuosine(34) biosynthetic process"/>
    <property type="evidence" value="ECO:0007669"/>
    <property type="project" value="UniProtKB-UniRule"/>
</dbReference>
<keyword evidence="4 9" id="KW-0479">Metal-binding</keyword>
<comment type="cofactor">
    <cofactor evidence="9">
        <name>cob(II)alamin</name>
        <dbReference type="ChEBI" id="CHEBI:16304"/>
    </cofactor>
</comment>
<evidence type="ECO:0000256" key="8">
    <source>
        <dbReference type="ARBA" id="ARBA00023014"/>
    </source>
</evidence>
<dbReference type="GO" id="GO:0031419">
    <property type="term" value="F:cobalamin binding"/>
    <property type="evidence" value="ECO:0007669"/>
    <property type="project" value="UniProtKB-KW"/>
</dbReference>
<dbReference type="STRING" id="1517416.IDAT_12100"/>
<evidence type="ECO:0000256" key="3">
    <source>
        <dbReference type="ARBA" id="ARBA00022694"/>
    </source>
</evidence>
<feature type="domain" description="4Fe-4S ferredoxin-type" evidence="10">
    <location>
        <begin position="177"/>
        <end position="209"/>
    </location>
</feature>
<feature type="active site" description="Proton donor" evidence="9">
    <location>
        <position position="135"/>
    </location>
</feature>
<dbReference type="PROSITE" id="PS51379">
    <property type="entry name" value="4FE4S_FER_2"/>
    <property type="match status" value="1"/>
</dbReference>
<evidence type="ECO:0000313" key="11">
    <source>
        <dbReference type="EMBL" id="KFZ28003.1"/>
    </source>
</evidence>
<feature type="binding site" evidence="9">
    <location>
        <position position="170"/>
    </location>
    <ligand>
        <name>cob(II)alamin</name>
        <dbReference type="ChEBI" id="CHEBI:16304"/>
    </ligand>
</feature>
<evidence type="ECO:0000256" key="6">
    <source>
        <dbReference type="ARBA" id="ARBA00023002"/>
    </source>
</evidence>
<dbReference type="Gene3D" id="3.30.70.20">
    <property type="match status" value="1"/>
</dbReference>
<dbReference type="EMBL" id="JPIN01000013">
    <property type="protein sequence ID" value="KFZ28003.1"/>
    <property type="molecule type" value="Genomic_DNA"/>
</dbReference>
<comment type="function">
    <text evidence="9">Catalyzes the conversion of epoxyqueuosine (oQ) to queuosine (Q), which is a hypermodified base found in the wobble positions of tRNA(Asp), tRNA(Asn), tRNA(His) and tRNA(Tyr).</text>
</comment>
<comment type="subunit">
    <text evidence="9">Monomer.</text>
</comment>
<dbReference type="PANTHER" id="PTHR30002">
    <property type="entry name" value="EPOXYQUEUOSINE REDUCTASE"/>
    <property type="match status" value="1"/>
</dbReference>
<evidence type="ECO:0000256" key="7">
    <source>
        <dbReference type="ARBA" id="ARBA00023004"/>
    </source>
</evidence>
<dbReference type="PROSITE" id="PS00198">
    <property type="entry name" value="4FE4S_FER_1"/>
    <property type="match status" value="1"/>
</dbReference>
<dbReference type="PANTHER" id="PTHR30002:SF4">
    <property type="entry name" value="EPOXYQUEUOSINE REDUCTASE"/>
    <property type="match status" value="1"/>
</dbReference>
<feature type="binding site" evidence="9">
    <location>
        <position position="224"/>
    </location>
    <ligand>
        <name>tRNA</name>
        <dbReference type="ChEBI" id="CHEBI:17843"/>
    </ligand>
</feature>
<feature type="binding site" evidence="9">
    <location>
        <position position="192"/>
    </location>
    <ligand>
        <name>[4Fe-4S] cluster</name>
        <dbReference type="ChEBI" id="CHEBI:49883"/>
        <label>1</label>
    </ligand>
</feature>
<keyword evidence="9" id="KW-0170">Cobalt</keyword>
<keyword evidence="2 9" id="KW-0963">Cytoplasm</keyword>
<keyword evidence="3 9" id="KW-0819">tRNA processing</keyword>
<dbReference type="Pfam" id="PF13484">
    <property type="entry name" value="Fer4_16"/>
    <property type="match status" value="1"/>
</dbReference>
<name>A0A094L096_9GAMM</name>
<dbReference type="FunFam" id="3.30.70.20:FF:000017">
    <property type="entry name" value="Epoxyqueuosine reductase"/>
    <property type="match status" value="1"/>
</dbReference>
<evidence type="ECO:0000256" key="1">
    <source>
        <dbReference type="ARBA" id="ARBA00022485"/>
    </source>
</evidence>
<evidence type="ECO:0000256" key="5">
    <source>
        <dbReference type="ARBA" id="ARBA00022785"/>
    </source>
</evidence>
<evidence type="ECO:0000313" key="12">
    <source>
        <dbReference type="Proteomes" id="UP000053718"/>
    </source>
</evidence>
<feature type="binding site" evidence="9">
    <location>
        <position position="249"/>
    </location>
    <ligand>
        <name>[4Fe-4S] cluster</name>
        <dbReference type="ChEBI" id="CHEBI:49883"/>
        <label>1</label>
    </ligand>
</feature>
<comment type="pathway">
    <text evidence="9">tRNA modification; tRNA-queuosine biosynthesis.</text>
</comment>
<proteinExistence type="inferred from homology"/>
<feature type="binding site" evidence="9">
    <location>
        <position position="215"/>
    </location>
    <ligand>
        <name>[4Fe-4S] cluster</name>
        <dbReference type="ChEBI" id="CHEBI:49883"/>
        <label>2</label>
    </ligand>
</feature>
<keyword evidence="8 9" id="KW-0411">Iron-sulfur</keyword>
<keyword evidence="1 9" id="KW-0004">4Fe-4S</keyword>
<dbReference type="GO" id="GO:0051539">
    <property type="term" value="F:4 iron, 4 sulfur cluster binding"/>
    <property type="evidence" value="ECO:0007669"/>
    <property type="project" value="UniProtKB-KW"/>
</dbReference>